<protein>
    <submittedName>
        <fullName evidence="5">Nucleotide-binding universal stress protein, UspA family</fullName>
    </submittedName>
</protein>
<evidence type="ECO:0000256" key="1">
    <source>
        <dbReference type="ARBA" id="ARBA00008791"/>
    </source>
</evidence>
<dbReference type="InterPro" id="IPR006016">
    <property type="entry name" value="UspA"/>
</dbReference>
<dbReference type="Proteomes" id="UP000183263">
    <property type="component" value="Unassembled WGS sequence"/>
</dbReference>
<dbReference type="Pfam" id="PF00582">
    <property type="entry name" value="Usp"/>
    <property type="match status" value="2"/>
</dbReference>
<accession>A0A1G8DKZ4</accession>
<dbReference type="PANTHER" id="PTHR46268:SF27">
    <property type="entry name" value="UNIVERSAL STRESS PROTEIN RV2623"/>
    <property type="match status" value="1"/>
</dbReference>
<dbReference type="Gene3D" id="3.40.50.620">
    <property type="entry name" value="HUPs"/>
    <property type="match status" value="2"/>
</dbReference>
<dbReference type="EMBL" id="FNDN01000002">
    <property type="protein sequence ID" value="SDH58322.1"/>
    <property type="molecule type" value="Genomic_DNA"/>
</dbReference>
<comment type="similarity">
    <text evidence="1">Belongs to the universal stress protein A family.</text>
</comment>
<dbReference type="SUPFAM" id="SSF52402">
    <property type="entry name" value="Adenine nucleotide alpha hydrolases-like"/>
    <property type="match status" value="2"/>
</dbReference>
<dbReference type="RefSeq" id="WP_072737624.1">
    <property type="nucleotide sequence ID" value="NZ_CP048813.1"/>
</dbReference>
<dbReference type="AlphaFoldDB" id="A0A1G8DKZ4"/>
<evidence type="ECO:0000256" key="3">
    <source>
        <dbReference type="ARBA" id="ARBA00022840"/>
    </source>
</evidence>
<keyword evidence="6" id="KW-1185">Reference proteome</keyword>
<dbReference type="PANTHER" id="PTHR46268">
    <property type="entry name" value="STRESS RESPONSE PROTEIN NHAX"/>
    <property type="match status" value="1"/>
</dbReference>
<evidence type="ECO:0000256" key="2">
    <source>
        <dbReference type="ARBA" id="ARBA00022741"/>
    </source>
</evidence>
<name>A0A1G8DKZ4_9NOCA</name>
<evidence type="ECO:0000313" key="6">
    <source>
        <dbReference type="Proteomes" id="UP000183263"/>
    </source>
</evidence>
<dbReference type="GO" id="GO:0005524">
    <property type="term" value="F:ATP binding"/>
    <property type="evidence" value="ECO:0007669"/>
    <property type="project" value="UniProtKB-KW"/>
</dbReference>
<dbReference type="InterPro" id="IPR006015">
    <property type="entry name" value="Universal_stress_UspA"/>
</dbReference>
<feature type="domain" description="UspA" evidence="4">
    <location>
        <begin position="10"/>
        <end position="139"/>
    </location>
</feature>
<sequence length="291" mass="31376">MTTTQTRHGIVAGIDGSPGALDAAHWAAHAARRFHEPLHLTRVVDARRRITGETPHGPELEEAEQSLDEAARAIGNGYGDLSIERSVQAGSPAKALENLSRTARMVVLGPADTTEMQSVFTGSDVVHVANHAHCPVAVWRGEPGPDEPDRRPVVVGVDGSPLSDSAVEHAFECAAFFGAPLVAVHTWPEQSTLGGLTEKRRFTDWTAHEQHEAAMLAQSLSGWCEKYPDVVVTRCVERGGPMRALLEHSVEAQLVVVGSHGRHPFTASIIGSTSQSLIHRSRCPVLVCRDR</sequence>
<feature type="domain" description="UspA" evidence="4">
    <location>
        <begin position="151"/>
        <end position="289"/>
    </location>
</feature>
<organism evidence="5 6">
    <name type="scientific">Rhodococcus triatomae</name>
    <dbReference type="NCBI Taxonomy" id="300028"/>
    <lineage>
        <taxon>Bacteria</taxon>
        <taxon>Bacillati</taxon>
        <taxon>Actinomycetota</taxon>
        <taxon>Actinomycetes</taxon>
        <taxon>Mycobacteriales</taxon>
        <taxon>Nocardiaceae</taxon>
        <taxon>Rhodococcus</taxon>
    </lineage>
</organism>
<keyword evidence="3" id="KW-0067">ATP-binding</keyword>
<keyword evidence="2" id="KW-0547">Nucleotide-binding</keyword>
<proteinExistence type="inferred from homology"/>
<dbReference type="PRINTS" id="PR01438">
    <property type="entry name" value="UNVRSLSTRESS"/>
</dbReference>
<reference evidence="5 6" key="1">
    <citation type="submission" date="2016-10" db="EMBL/GenBank/DDBJ databases">
        <authorList>
            <person name="de Groot N.N."/>
        </authorList>
    </citation>
    <scope>NUCLEOTIDE SEQUENCE [LARGE SCALE GENOMIC DNA]</scope>
    <source>
        <strain evidence="5 6">DSM 44892</strain>
    </source>
</reference>
<dbReference type="InterPro" id="IPR014729">
    <property type="entry name" value="Rossmann-like_a/b/a_fold"/>
</dbReference>
<evidence type="ECO:0000313" key="5">
    <source>
        <dbReference type="EMBL" id="SDH58322.1"/>
    </source>
</evidence>
<gene>
    <name evidence="5" type="ORF">SAMN05444695_102335</name>
</gene>
<dbReference type="OrthoDB" id="3174546at2"/>
<evidence type="ECO:0000259" key="4">
    <source>
        <dbReference type="Pfam" id="PF00582"/>
    </source>
</evidence>